<evidence type="ECO:0000313" key="1">
    <source>
        <dbReference type="EMBL" id="KAK7323766.1"/>
    </source>
</evidence>
<accession>A0AAN9Q6B5</accession>
<sequence length="310" mass="34872">MERMPWHQLKALSGNYQHLSENQWYCNAIKYVIVLKRMRVSVLAFLASGMDIPPPATGSSSEAPPLAGFLLSWLTANTRIFRKRTQNDEESLDNNLIRNNVTSEKDPCIFELLAKLVLRVDFARGTQFTESITLQMLLEMMTIPKPHFIRDHQSFFRKAGLTSSSSMHKRSCFWKFSVVLELYDSCPGMINLRFLTLEDDGSASNRNKDSFSCLIERGVLSIETKGIHGAVVEISNSHGATEDIIRNSASKTMLVCSNKEVNAVVGTSSETTTISKQDDNGRISLNPLEQLEKLAILPVFLQMNLLMMTM</sequence>
<dbReference type="AlphaFoldDB" id="A0AAN9Q6B5"/>
<proteinExistence type="predicted"/>
<name>A0AAN9Q6B5_CANGL</name>
<reference evidence="1 2" key="1">
    <citation type="submission" date="2024-01" db="EMBL/GenBank/DDBJ databases">
        <title>The genomes of 5 underutilized Papilionoideae crops provide insights into root nodulation and disease resistanc.</title>
        <authorList>
            <person name="Jiang F."/>
        </authorList>
    </citation>
    <scope>NUCLEOTIDE SEQUENCE [LARGE SCALE GENOMIC DNA]</scope>
    <source>
        <strain evidence="1">LVBAO_FW01</strain>
        <tissue evidence="1">Leaves</tissue>
    </source>
</reference>
<comment type="caution">
    <text evidence="1">The sequence shown here is derived from an EMBL/GenBank/DDBJ whole genome shotgun (WGS) entry which is preliminary data.</text>
</comment>
<organism evidence="1 2">
    <name type="scientific">Canavalia gladiata</name>
    <name type="common">Sword bean</name>
    <name type="synonym">Dolichos gladiatus</name>
    <dbReference type="NCBI Taxonomy" id="3824"/>
    <lineage>
        <taxon>Eukaryota</taxon>
        <taxon>Viridiplantae</taxon>
        <taxon>Streptophyta</taxon>
        <taxon>Embryophyta</taxon>
        <taxon>Tracheophyta</taxon>
        <taxon>Spermatophyta</taxon>
        <taxon>Magnoliopsida</taxon>
        <taxon>eudicotyledons</taxon>
        <taxon>Gunneridae</taxon>
        <taxon>Pentapetalae</taxon>
        <taxon>rosids</taxon>
        <taxon>fabids</taxon>
        <taxon>Fabales</taxon>
        <taxon>Fabaceae</taxon>
        <taxon>Papilionoideae</taxon>
        <taxon>50 kb inversion clade</taxon>
        <taxon>NPAAA clade</taxon>
        <taxon>indigoferoid/millettioid clade</taxon>
        <taxon>Phaseoleae</taxon>
        <taxon>Canavalia</taxon>
    </lineage>
</organism>
<protein>
    <submittedName>
        <fullName evidence="1">Uncharacterized protein</fullName>
    </submittedName>
</protein>
<keyword evidence="2" id="KW-1185">Reference proteome</keyword>
<evidence type="ECO:0000313" key="2">
    <source>
        <dbReference type="Proteomes" id="UP001367508"/>
    </source>
</evidence>
<dbReference type="EMBL" id="JAYMYQ010000006">
    <property type="protein sequence ID" value="KAK7323766.1"/>
    <property type="molecule type" value="Genomic_DNA"/>
</dbReference>
<dbReference type="Proteomes" id="UP001367508">
    <property type="component" value="Unassembled WGS sequence"/>
</dbReference>
<gene>
    <name evidence="1" type="ORF">VNO77_27257</name>
</gene>